<reference evidence="2 3" key="1">
    <citation type="submission" date="2013-11" db="EMBL/GenBank/DDBJ databases">
        <title>The Genome Sequence of Phytophthora parasitica P10297.</title>
        <authorList>
            <consortium name="The Broad Institute Genomics Platform"/>
            <person name="Russ C."/>
            <person name="Tyler B."/>
            <person name="Panabieres F."/>
            <person name="Shan W."/>
            <person name="Tripathy S."/>
            <person name="Grunwald N."/>
            <person name="Machado M."/>
            <person name="Johnson C.S."/>
            <person name="Walker B."/>
            <person name="Young S.K."/>
            <person name="Zeng Q."/>
            <person name="Gargeya S."/>
            <person name="Fitzgerald M."/>
            <person name="Haas B."/>
            <person name="Abouelleil A."/>
            <person name="Allen A.W."/>
            <person name="Alvarado L."/>
            <person name="Arachchi H.M."/>
            <person name="Berlin A.M."/>
            <person name="Chapman S.B."/>
            <person name="Gainer-Dewar J."/>
            <person name="Goldberg J."/>
            <person name="Griggs A."/>
            <person name="Gujja S."/>
            <person name="Hansen M."/>
            <person name="Howarth C."/>
            <person name="Imamovic A."/>
            <person name="Ireland A."/>
            <person name="Larimer J."/>
            <person name="McCowan C."/>
            <person name="Murphy C."/>
            <person name="Pearson M."/>
            <person name="Poon T.W."/>
            <person name="Priest M."/>
            <person name="Roberts A."/>
            <person name="Saif S."/>
            <person name="Shea T."/>
            <person name="Sisk P."/>
            <person name="Sykes S."/>
            <person name="Wortman J."/>
            <person name="Nusbaum C."/>
            <person name="Birren B."/>
        </authorList>
    </citation>
    <scope>NUCLEOTIDE SEQUENCE [LARGE SCALE GENOMIC DNA]</scope>
    <source>
        <strain evidence="2 3">P10297</strain>
    </source>
</reference>
<protein>
    <submittedName>
        <fullName evidence="2">Uncharacterized protein</fullName>
    </submittedName>
</protein>
<dbReference type="EMBL" id="ANIY01004367">
    <property type="protein sequence ID" value="ETP29863.1"/>
    <property type="molecule type" value="Genomic_DNA"/>
</dbReference>
<dbReference type="AlphaFoldDB" id="W2Y5G2"/>
<evidence type="ECO:0000313" key="3">
    <source>
        <dbReference type="Proteomes" id="UP000018948"/>
    </source>
</evidence>
<comment type="caution">
    <text evidence="2">The sequence shown here is derived from an EMBL/GenBank/DDBJ whole genome shotgun (WGS) entry which is preliminary data.</text>
</comment>
<dbReference type="Proteomes" id="UP000018948">
    <property type="component" value="Unassembled WGS sequence"/>
</dbReference>
<proteinExistence type="predicted"/>
<organism evidence="2 3">
    <name type="scientific">Phytophthora nicotianae P10297</name>
    <dbReference type="NCBI Taxonomy" id="1317064"/>
    <lineage>
        <taxon>Eukaryota</taxon>
        <taxon>Sar</taxon>
        <taxon>Stramenopiles</taxon>
        <taxon>Oomycota</taxon>
        <taxon>Peronosporomycetes</taxon>
        <taxon>Peronosporales</taxon>
        <taxon>Peronosporaceae</taxon>
        <taxon>Phytophthora</taxon>
    </lineage>
</organism>
<gene>
    <name evidence="2" type="ORF">F442_21024</name>
</gene>
<name>W2Y5G2_PHYNI</name>
<evidence type="ECO:0000313" key="2">
    <source>
        <dbReference type="EMBL" id="ETP29863.1"/>
    </source>
</evidence>
<feature type="region of interest" description="Disordered" evidence="1">
    <location>
        <begin position="40"/>
        <end position="90"/>
    </location>
</feature>
<accession>W2Y5G2</accession>
<sequence length="90" mass="9950">MLPAGLRESIEIPIVETGPGLPRIQLDDCSIAEHSVEQFQSPGHARKINPEQTHKPSWEVSPVKPNVSIQQSEEIKERVTVEGESSEIVV</sequence>
<evidence type="ECO:0000256" key="1">
    <source>
        <dbReference type="SAM" id="MobiDB-lite"/>
    </source>
</evidence>
<feature type="compositionally biased region" description="Basic and acidic residues" evidence="1">
    <location>
        <begin position="48"/>
        <end position="57"/>
    </location>
</feature>